<feature type="region of interest" description="Disordered" evidence="1">
    <location>
        <begin position="74"/>
        <end position="167"/>
    </location>
</feature>
<dbReference type="Proteomes" id="UP000799766">
    <property type="component" value="Unassembled WGS sequence"/>
</dbReference>
<dbReference type="EMBL" id="MU001679">
    <property type="protein sequence ID" value="KAF2457736.1"/>
    <property type="molecule type" value="Genomic_DNA"/>
</dbReference>
<reference evidence="2" key="1">
    <citation type="journal article" date="2020" name="Stud. Mycol.">
        <title>101 Dothideomycetes genomes: a test case for predicting lifestyles and emergence of pathogens.</title>
        <authorList>
            <person name="Haridas S."/>
            <person name="Albert R."/>
            <person name="Binder M."/>
            <person name="Bloem J."/>
            <person name="Labutti K."/>
            <person name="Salamov A."/>
            <person name="Andreopoulos B."/>
            <person name="Baker S."/>
            <person name="Barry K."/>
            <person name="Bills G."/>
            <person name="Bluhm B."/>
            <person name="Cannon C."/>
            <person name="Castanera R."/>
            <person name="Culley D."/>
            <person name="Daum C."/>
            <person name="Ezra D."/>
            <person name="Gonzalez J."/>
            <person name="Henrissat B."/>
            <person name="Kuo A."/>
            <person name="Liang C."/>
            <person name="Lipzen A."/>
            <person name="Lutzoni F."/>
            <person name="Magnuson J."/>
            <person name="Mondo S."/>
            <person name="Nolan M."/>
            <person name="Ohm R."/>
            <person name="Pangilinan J."/>
            <person name="Park H.-J."/>
            <person name="Ramirez L."/>
            <person name="Alfaro M."/>
            <person name="Sun H."/>
            <person name="Tritt A."/>
            <person name="Yoshinaga Y."/>
            <person name="Zwiers L.-H."/>
            <person name="Turgeon B."/>
            <person name="Goodwin S."/>
            <person name="Spatafora J."/>
            <person name="Crous P."/>
            <person name="Grigoriev I."/>
        </authorList>
    </citation>
    <scope>NUCLEOTIDE SEQUENCE</scope>
    <source>
        <strain evidence="2">ATCC 16933</strain>
    </source>
</reference>
<organism evidence="2 3">
    <name type="scientific">Lineolata rhizophorae</name>
    <dbReference type="NCBI Taxonomy" id="578093"/>
    <lineage>
        <taxon>Eukaryota</taxon>
        <taxon>Fungi</taxon>
        <taxon>Dikarya</taxon>
        <taxon>Ascomycota</taxon>
        <taxon>Pezizomycotina</taxon>
        <taxon>Dothideomycetes</taxon>
        <taxon>Dothideomycetes incertae sedis</taxon>
        <taxon>Lineolatales</taxon>
        <taxon>Lineolataceae</taxon>
        <taxon>Lineolata</taxon>
    </lineage>
</organism>
<evidence type="ECO:0000313" key="3">
    <source>
        <dbReference type="Proteomes" id="UP000799766"/>
    </source>
</evidence>
<evidence type="ECO:0000256" key="1">
    <source>
        <dbReference type="SAM" id="MobiDB-lite"/>
    </source>
</evidence>
<name>A0A6A6P198_9PEZI</name>
<protein>
    <submittedName>
        <fullName evidence="2">Uncharacterized protein</fullName>
    </submittedName>
</protein>
<accession>A0A6A6P198</accession>
<gene>
    <name evidence="2" type="ORF">BDY21DRAFT_342664</name>
</gene>
<feature type="compositionally biased region" description="Acidic residues" evidence="1">
    <location>
        <begin position="106"/>
        <end position="125"/>
    </location>
</feature>
<sequence>MPVEPDMCRGIEMYSAEWRLISALEPLEVASEDHNRVMKVLRQWNWQWMQKKAIEVLWDHGSLCHSLGRISLSDVQQTPEEQEQPETPENSEAQESEAPKNLVVQEESEVEQAGDEGSDTEVDSEVEGKGSVELSDELTCPGVQSGEGEYLPRETHTRSSGAPWPAGIEFHHGTVPLSLEELTPLAHCADAGSNGESTFEIETKTRPRVRDILSRYERRMPSPVEPRQLP</sequence>
<keyword evidence="3" id="KW-1185">Reference proteome</keyword>
<proteinExistence type="predicted"/>
<evidence type="ECO:0000313" key="2">
    <source>
        <dbReference type="EMBL" id="KAF2457736.1"/>
    </source>
</evidence>
<dbReference type="AlphaFoldDB" id="A0A6A6P198"/>